<keyword evidence="3" id="KW-1185">Reference proteome</keyword>
<keyword evidence="1" id="KW-1133">Transmembrane helix</keyword>
<feature type="transmembrane region" description="Helical" evidence="1">
    <location>
        <begin position="7"/>
        <end position="28"/>
    </location>
</feature>
<dbReference type="AlphaFoldDB" id="D9SG14"/>
<accession>D9SG14</accession>
<keyword evidence="1" id="KW-0812">Transmembrane</keyword>
<dbReference type="HOGENOM" id="CLU_1298289_0_0_4"/>
<dbReference type="KEGG" id="gca:Galf_1441"/>
<protein>
    <submittedName>
        <fullName evidence="2">Uncharacterized protein</fullName>
    </submittedName>
</protein>
<proteinExistence type="predicted"/>
<dbReference type="Proteomes" id="UP000001235">
    <property type="component" value="Chromosome"/>
</dbReference>
<feature type="transmembrane region" description="Helical" evidence="1">
    <location>
        <begin position="62"/>
        <end position="86"/>
    </location>
</feature>
<evidence type="ECO:0000313" key="2">
    <source>
        <dbReference type="EMBL" id="ADL55461.1"/>
    </source>
</evidence>
<organism evidence="2 3">
    <name type="scientific">Gallionella capsiferriformans (strain ES-2)</name>
    <name type="common">Gallionella ferruginea capsiferriformans (strain ES-2)</name>
    <dbReference type="NCBI Taxonomy" id="395494"/>
    <lineage>
        <taxon>Bacteria</taxon>
        <taxon>Pseudomonadati</taxon>
        <taxon>Pseudomonadota</taxon>
        <taxon>Betaproteobacteria</taxon>
        <taxon>Nitrosomonadales</taxon>
        <taxon>Gallionellaceae</taxon>
        <taxon>Gallionella</taxon>
    </lineage>
</organism>
<evidence type="ECO:0000256" key="1">
    <source>
        <dbReference type="SAM" id="Phobius"/>
    </source>
</evidence>
<dbReference type="RefSeq" id="WP_013293400.1">
    <property type="nucleotide sequence ID" value="NC_014394.1"/>
</dbReference>
<sequence length="212" mass="23661" precursor="true">MNQSRVLILLVRVGIACLGIATLLFIILPTTLNSLSDTFTLRQVLISQIENYPGYSRDWVSVASLITVSVYLYCYLAITLVTASLLRQFNAGIFHGAEGRGQWNLLSYVIVGRADSELQISRSADYRSIASVIRDYSKSREGIGSVVLDMVSVIAVSYIGYTSLQELPSHGGLVVRVIDAAMIWLWCHCIFSILMWFIFVLTAWFQSLRHGV</sequence>
<evidence type="ECO:0000313" key="3">
    <source>
        <dbReference type="Proteomes" id="UP000001235"/>
    </source>
</evidence>
<dbReference type="EMBL" id="CP002159">
    <property type="protein sequence ID" value="ADL55461.1"/>
    <property type="molecule type" value="Genomic_DNA"/>
</dbReference>
<feature type="transmembrane region" description="Helical" evidence="1">
    <location>
        <begin position="143"/>
        <end position="161"/>
    </location>
</feature>
<feature type="transmembrane region" description="Helical" evidence="1">
    <location>
        <begin position="181"/>
        <end position="205"/>
    </location>
</feature>
<reference evidence="2 3" key="1">
    <citation type="submission" date="2010-08" db="EMBL/GenBank/DDBJ databases">
        <title>Complete sequence of Gallionella capsiferriformans ES-2.</title>
        <authorList>
            <consortium name="US DOE Joint Genome Institute"/>
            <person name="Lucas S."/>
            <person name="Copeland A."/>
            <person name="Lapidus A."/>
            <person name="Cheng J.-F."/>
            <person name="Bruce D."/>
            <person name="Goodwin L."/>
            <person name="Pitluck S."/>
            <person name="Chertkov O."/>
            <person name="Davenport K.W."/>
            <person name="Detter J.C."/>
            <person name="Han C."/>
            <person name="Tapia R."/>
            <person name="Land M."/>
            <person name="Hauser L."/>
            <person name="Chang Y.-J."/>
            <person name="Jeffries C."/>
            <person name="Kyrpides N."/>
            <person name="Ivanova N."/>
            <person name="Mikhailova N."/>
            <person name="Shelobolina E.S."/>
            <person name="Picardal F."/>
            <person name="Roden E."/>
            <person name="Emerson D."/>
            <person name="Woyke T."/>
        </authorList>
    </citation>
    <scope>NUCLEOTIDE SEQUENCE [LARGE SCALE GENOMIC DNA]</scope>
    <source>
        <strain evidence="2 3">ES-2</strain>
    </source>
</reference>
<dbReference type="STRING" id="395494.Galf_1441"/>
<keyword evidence="1" id="KW-0472">Membrane</keyword>
<name>D9SG14_GALCS</name>
<gene>
    <name evidence="2" type="ordered locus">Galf_1441</name>
</gene>